<dbReference type="EMBL" id="MU005657">
    <property type="protein sequence ID" value="KAF2675645.1"/>
    <property type="molecule type" value="Genomic_DNA"/>
</dbReference>
<keyword evidence="3" id="KW-1185">Reference proteome</keyword>
<sequence length="111" mass="12312">MRIELRESDGSIAPHILLALAQIIALLSPQFPFRRHVFTAILIALFAASRLRPHFSNNPAIVQTFVLGWSTFLSAFERMYSLEKKGQRITSGALTGLPTKPHNSAPSGRRS</sequence>
<name>A0A6G1IBZ8_9PLEO</name>
<accession>A0A6G1IBZ8</accession>
<dbReference type="AlphaFoldDB" id="A0A6G1IBZ8"/>
<feature type="compositionally biased region" description="Polar residues" evidence="1">
    <location>
        <begin position="101"/>
        <end position="111"/>
    </location>
</feature>
<dbReference type="Proteomes" id="UP000799291">
    <property type="component" value="Unassembled WGS sequence"/>
</dbReference>
<evidence type="ECO:0000313" key="2">
    <source>
        <dbReference type="EMBL" id="KAF2675645.1"/>
    </source>
</evidence>
<protein>
    <submittedName>
        <fullName evidence="2">Uncharacterized protein</fullName>
    </submittedName>
</protein>
<evidence type="ECO:0000256" key="1">
    <source>
        <dbReference type="SAM" id="MobiDB-lite"/>
    </source>
</evidence>
<feature type="region of interest" description="Disordered" evidence="1">
    <location>
        <begin position="91"/>
        <end position="111"/>
    </location>
</feature>
<reference evidence="2" key="1">
    <citation type="journal article" date="2020" name="Stud. Mycol.">
        <title>101 Dothideomycetes genomes: a test case for predicting lifestyles and emergence of pathogens.</title>
        <authorList>
            <person name="Haridas S."/>
            <person name="Albert R."/>
            <person name="Binder M."/>
            <person name="Bloem J."/>
            <person name="Labutti K."/>
            <person name="Salamov A."/>
            <person name="Andreopoulos B."/>
            <person name="Baker S."/>
            <person name="Barry K."/>
            <person name="Bills G."/>
            <person name="Bluhm B."/>
            <person name="Cannon C."/>
            <person name="Castanera R."/>
            <person name="Culley D."/>
            <person name="Daum C."/>
            <person name="Ezra D."/>
            <person name="Gonzalez J."/>
            <person name="Henrissat B."/>
            <person name="Kuo A."/>
            <person name="Liang C."/>
            <person name="Lipzen A."/>
            <person name="Lutzoni F."/>
            <person name="Magnuson J."/>
            <person name="Mondo S."/>
            <person name="Nolan M."/>
            <person name="Ohm R."/>
            <person name="Pangilinan J."/>
            <person name="Park H.-J."/>
            <person name="Ramirez L."/>
            <person name="Alfaro M."/>
            <person name="Sun H."/>
            <person name="Tritt A."/>
            <person name="Yoshinaga Y."/>
            <person name="Zwiers L.-H."/>
            <person name="Turgeon B."/>
            <person name="Goodwin S."/>
            <person name="Spatafora J."/>
            <person name="Crous P."/>
            <person name="Grigoriev I."/>
        </authorList>
    </citation>
    <scope>NUCLEOTIDE SEQUENCE</scope>
    <source>
        <strain evidence="2">CBS 122367</strain>
    </source>
</reference>
<gene>
    <name evidence="2" type="ORF">K458DRAFT_397757</name>
</gene>
<organism evidence="2 3">
    <name type="scientific">Lentithecium fluviatile CBS 122367</name>
    <dbReference type="NCBI Taxonomy" id="1168545"/>
    <lineage>
        <taxon>Eukaryota</taxon>
        <taxon>Fungi</taxon>
        <taxon>Dikarya</taxon>
        <taxon>Ascomycota</taxon>
        <taxon>Pezizomycotina</taxon>
        <taxon>Dothideomycetes</taxon>
        <taxon>Pleosporomycetidae</taxon>
        <taxon>Pleosporales</taxon>
        <taxon>Massarineae</taxon>
        <taxon>Lentitheciaceae</taxon>
        <taxon>Lentithecium</taxon>
    </lineage>
</organism>
<evidence type="ECO:0000313" key="3">
    <source>
        <dbReference type="Proteomes" id="UP000799291"/>
    </source>
</evidence>
<proteinExistence type="predicted"/>